<evidence type="ECO:0000256" key="2">
    <source>
        <dbReference type="ARBA" id="ARBA00010486"/>
    </source>
</evidence>
<comment type="function">
    <text evidence="11">Cyclic nucleotide-gated channel involved in the establishment of both rhizobial and mycorrhizal associations. Required for full activation of nuclear-localized Ca(2+) oscillations by Nod and Myc factors. Simultaneous activation of the K(+)-permeable channel DMI1 and the Ca(2+) channel CNGC15 can give rise to sustained Ca(2+) oscillations. May function during fertilization in both female and male gametophytic Ca(2+) signaling.</text>
</comment>
<keyword evidence="3" id="KW-0813">Transport</keyword>
<dbReference type="Pfam" id="PF00520">
    <property type="entry name" value="Ion_trans"/>
    <property type="match status" value="1"/>
</dbReference>
<evidence type="ECO:0000256" key="12">
    <source>
        <dbReference type="ARBA" id="ARBA00064416"/>
    </source>
</evidence>
<evidence type="ECO:0000256" key="6">
    <source>
        <dbReference type="ARBA" id="ARBA00023065"/>
    </source>
</evidence>
<dbReference type="InterPro" id="IPR018490">
    <property type="entry name" value="cNMP-bd_dom_sf"/>
</dbReference>
<comment type="subcellular location">
    <subcellularLocation>
        <location evidence="1">Nucleus membrane</location>
        <topology evidence="1">Multi-pass membrane protein</topology>
    </subcellularLocation>
</comment>
<evidence type="ECO:0000256" key="1">
    <source>
        <dbReference type="ARBA" id="ARBA00004232"/>
    </source>
</evidence>
<dbReference type="PANTHER" id="PTHR45651">
    <property type="entry name" value="CYCLIC NUCLEOTIDE-GATED ION CHANNEL 15-RELATED-RELATED"/>
    <property type="match status" value="1"/>
</dbReference>
<dbReference type="PANTHER" id="PTHR45651:SF55">
    <property type="entry name" value="CYCLIC NUCLEOTIDE-GATED ION CHANNEL-LIKE PROTEIN"/>
    <property type="match status" value="1"/>
</dbReference>
<dbReference type="PROSITE" id="PS50042">
    <property type="entry name" value="CNMP_BINDING_3"/>
    <property type="match status" value="1"/>
</dbReference>
<evidence type="ECO:0000256" key="10">
    <source>
        <dbReference type="ARBA" id="ARBA00023303"/>
    </source>
</evidence>
<reference evidence="16" key="1">
    <citation type="submission" date="2020-09" db="EMBL/GenBank/DDBJ databases">
        <title>Genome-Enabled Discovery of Anthraquinone Biosynthesis in Senna tora.</title>
        <authorList>
            <person name="Kang S.-H."/>
            <person name="Pandey R.P."/>
            <person name="Lee C.-M."/>
            <person name="Sim J.-S."/>
            <person name="Jeong J.-T."/>
            <person name="Choi B.-S."/>
            <person name="Jung M."/>
            <person name="Ginzburg D."/>
            <person name="Zhao K."/>
            <person name="Won S.Y."/>
            <person name="Oh T.-J."/>
            <person name="Yu Y."/>
            <person name="Kim N.-H."/>
            <person name="Lee O.R."/>
            <person name="Lee T.-H."/>
            <person name="Bashyal P."/>
            <person name="Kim T.-S."/>
            <person name="Lee W.-H."/>
            <person name="Kawkins C."/>
            <person name="Kim C.-K."/>
            <person name="Kim J.S."/>
            <person name="Ahn B.O."/>
            <person name="Rhee S.Y."/>
            <person name="Sohng J.K."/>
        </authorList>
    </citation>
    <scope>NUCLEOTIDE SEQUENCE</scope>
    <source>
        <tissue evidence="16">Leaf</tissue>
    </source>
</reference>
<feature type="region of interest" description="Disordered" evidence="13">
    <location>
        <begin position="54"/>
        <end position="84"/>
    </location>
</feature>
<dbReference type="SMART" id="SM00100">
    <property type="entry name" value="cNMP"/>
    <property type="match status" value="1"/>
</dbReference>
<evidence type="ECO:0000256" key="4">
    <source>
        <dbReference type="ARBA" id="ARBA00022692"/>
    </source>
</evidence>
<evidence type="ECO:0000259" key="15">
    <source>
        <dbReference type="PROSITE" id="PS50042"/>
    </source>
</evidence>
<proteinExistence type="inferred from homology"/>
<dbReference type="GO" id="GO:0005216">
    <property type="term" value="F:monoatomic ion channel activity"/>
    <property type="evidence" value="ECO:0007669"/>
    <property type="project" value="InterPro"/>
</dbReference>
<protein>
    <submittedName>
        <fullName evidence="16">Cyclic nucleotide-gated ion channel 1-like</fullName>
    </submittedName>
</protein>
<dbReference type="Gene3D" id="1.10.287.70">
    <property type="match status" value="1"/>
</dbReference>
<dbReference type="CDD" id="cd00038">
    <property type="entry name" value="CAP_ED"/>
    <property type="match status" value="1"/>
</dbReference>
<keyword evidence="4 14" id="KW-0812">Transmembrane</keyword>
<dbReference type="FunFam" id="2.60.120.10:FF:000024">
    <property type="entry name" value="Cyclic nucleotide-gated ion channel 1"/>
    <property type="match status" value="1"/>
</dbReference>
<dbReference type="EMBL" id="JAAIUW010000001">
    <property type="protein sequence ID" value="KAF7844011.1"/>
    <property type="molecule type" value="Genomic_DNA"/>
</dbReference>
<keyword evidence="8" id="KW-0539">Nucleus</keyword>
<feature type="region of interest" description="Disordered" evidence="13">
    <location>
        <begin position="693"/>
        <end position="722"/>
    </location>
</feature>
<evidence type="ECO:0000256" key="11">
    <source>
        <dbReference type="ARBA" id="ARBA00056117"/>
    </source>
</evidence>
<dbReference type="FunFam" id="1.10.287.630:FF:000003">
    <property type="entry name" value="Cyclic nucleotide-gated ion channel 1"/>
    <property type="match status" value="1"/>
</dbReference>
<gene>
    <name evidence="16" type="ORF">G2W53_000916</name>
</gene>
<feature type="transmembrane region" description="Helical" evidence="14">
    <location>
        <begin position="190"/>
        <end position="211"/>
    </location>
</feature>
<dbReference type="Proteomes" id="UP000634136">
    <property type="component" value="Unassembled WGS sequence"/>
</dbReference>
<evidence type="ECO:0000256" key="8">
    <source>
        <dbReference type="ARBA" id="ARBA00023242"/>
    </source>
</evidence>
<dbReference type="SUPFAM" id="SSF51206">
    <property type="entry name" value="cAMP-binding domain-like"/>
    <property type="match status" value="1"/>
</dbReference>
<dbReference type="GO" id="GO:0044325">
    <property type="term" value="F:transmembrane transporter binding"/>
    <property type="evidence" value="ECO:0007669"/>
    <property type="project" value="UniProtKB-ARBA"/>
</dbReference>
<comment type="subunit">
    <text evidence="12">Interacts (via N-terminus) with DMI1 (via c-terminus). The Nod factor has no effect on this interaction, implying that the complex is maintained after activation.</text>
</comment>
<dbReference type="InterPro" id="IPR000595">
    <property type="entry name" value="cNMP-bd_dom"/>
</dbReference>
<dbReference type="SUPFAM" id="SSF81324">
    <property type="entry name" value="Voltage-gated potassium channels"/>
    <property type="match status" value="1"/>
</dbReference>
<evidence type="ECO:0000256" key="13">
    <source>
        <dbReference type="SAM" id="MobiDB-lite"/>
    </source>
</evidence>
<dbReference type="InterPro" id="IPR005821">
    <property type="entry name" value="Ion_trans_dom"/>
</dbReference>
<name>A0A834XHF3_9FABA</name>
<evidence type="ECO:0000256" key="3">
    <source>
        <dbReference type="ARBA" id="ARBA00022448"/>
    </source>
</evidence>
<keyword evidence="6" id="KW-0406">Ion transport</keyword>
<keyword evidence="5 14" id="KW-1133">Transmembrane helix</keyword>
<comment type="caution">
    <text evidence="16">The sequence shown here is derived from an EMBL/GenBank/DDBJ whole genome shotgun (WGS) entry which is preliminary data.</text>
</comment>
<accession>A0A834XHF3</accession>
<evidence type="ECO:0000256" key="9">
    <source>
        <dbReference type="ARBA" id="ARBA00023286"/>
    </source>
</evidence>
<keyword evidence="9" id="KW-1071">Ligand-gated ion channel</keyword>
<feature type="transmembrane region" description="Helical" evidence="14">
    <location>
        <begin position="385"/>
        <end position="407"/>
    </location>
</feature>
<evidence type="ECO:0000256" key="7">
    <source>
        <dbReference type="ARBA" id="ARBA00023136"/>
    </source>
</evidence>
<feature type="transmembrane region" description="Helical" evidence="14">
    <location>
        <begin position="101"/>
        <end position="122"/>
    </location>
</feature>
<evidence type="ECO:0000256" key="5">
    <source>
        <dbReference type="ARBA" id="ARBA00022989"/>
    </source>
</evidence>
<feature type="domain" description="Cyclic nucleotide-binding" evidence="15">
    <location>
        <begin position="493"/>
        <end position="577"/>
    </location>
</feature>
<feature type="region of interest" description="Disordered" evidence="13">
    <location>
        <begin position="15"/>
        <end position="34"/>
    </location>
</feature>
<keyword evidence="7 14" id="KW-0472">Membrane</keyword>
<dbReference type="AlphaFoldDB" id="A0A834XHF3"/>
<organism evidence="16 17">
    <name type="scientific">Senna tora</name>
    <dbReference type="NCBI Taxonomy" id="362788"/>
    <lineage>
        <taxon>Eukaryota</taxon>
        <taxon>Viridiplantae</taxon>
        <taxon>Streptophyta</taxon>
        <taxon>Embryophyta</taxon>
        <taxon>Tracheophyta</taxon>
        <taxon>Spermatophyta</taxon>
        <taxon>Magnoliopsida</taxon>
        <taxon>eudicotyledons</taxon>
        <taxon>Gunneridae</taxon>
        <taxon>Pentapetalae</taxon>
        <taxon>rosids</taxon>
        <taxon>fabids</taxon>
        <taxon>Fabales</taxon>
        <taxon>Fabaceae</taxon>
        <taxon>Caesalpinioideae</taxon>
        <taxon>Cassia clade</taxon>
        <taxon>Senna</taxon>
    </lineage>
</organism>
<feature type="transmembrane region" description="Helical" evidence="14">
    <location>
        <begin position="134"/>
        <end position="156"/>
    </location>
</feature>
<comment type="similarity">
    <text evidence="2">Belongs to the cyclic nucleotide-gated cation channel (TC 1.A.1.5) family.</text>
</comment>
<dbReference type="Gene3D" id="1.10.287.630">
    <property type="entry name" value="Helix hairpin bin"/>
    <property type="match status" value="1"/>
</dbReference>
<evidence type="ECO:0000313" key="16">
    <source>
        <dbReference type="EMBL" id="KAF7844011.1"/>
    </source>
</evidence>
<keyword evidence="10" id="KW-0407">Ion channel</keyword>
<keyword evidence="17" id="KW-1185">Reference proteome</keyword>
<evidence type="ECO:0000313" key="17">
    <source>
        <dbReference type="Proteomes" id="UP000634136"/>
    </source>
</evidence>
<sequence>MPVFQFRFEDCSPESSFSVEKTNSTDDDGYHQRKTRARGKSVFKHIRRQLLMRRSETTKNLRKPTSSSTVHPLSDATYKKQPPKSKILDPQGSFLQKWNKIFVITSVIAVSVDPLFFYIPMIDSNHKCIDLNKILPITASVLRTFFDLSYILHIMFQFRTGFIAPSSRVFGRGDLIDDPVAIAKRYLSTYFIIDILSIIPLPQAVLLAIIPIKNPGSCVVKDWLKYIVFIQYVPRFLRIYPLFSEVTRTSGILTETAWAGAAYNLCLYMIASHVVGAFWYLFSVESELRCWRKALNHNGTLWEHAYLSCGHQKSNATVISFLNSSCPREEEIVYLPDFKFGIFLDALKSHVVETTATFPQKIFYCFWWGLRNVGSLGQNLQTSTYVGEIIFAVLIVIFGLVLFSLLIGNMQKYLQSTTVRVEEMRVKRRDAEHWMSHRMLPEPLRERIRRYEHYKWQENRGVDEETLIHNLPKDLRRDIKRHLCLDLVKKVQMFEKMDEQLLDALCDRLKPVLYTENSHIVREGDPVEEMLFVMRGNLVAMTTNGGKTGFFNSFVIKPGAFCGEELLTWALDPNSSSNLPISTRTVHTISEVEAFALMANDLKFVASQFRRLHNKHIQHTFKYYSMQWRTWAACFIQNAWRHYCKRKIEKSLREAEDRLQDALAYEQESSLSLSFGATLHTSRFAASALRSLRKNGERSNNRKPQRLLPLMPQKPTELDFTT</sequence>
<dbReference type="GO" id="GO:0031965">
    <property type="term" value="C:nuclear membrane"/>
    <property type="evidence" value="ECO:0007669"/>
    <property type="project" value="UniProtKB-SubCell"/>
</dbReference>
<dbReference type="OrthoDB" id="421226at2759"/>
<feature type="transmembrane region" description="Helical" evidence="14">
    <location>
        <begin position="261"/>
        <end position="282"/>
    </location>
</feature>
<dbReference type="Gene3D" id="2.60.120.10">
    <property type="entry name" value="Jelly Rolls"/>
    <property type="match status" value="1"/>
</dbReference>
<dbReference type="InterPro" id="IPR014710">
    <property type="entry name" value="RmlC-like_jellyroll"/>
</dbReference>
<evidence type="ECO:0000256" key="14">
    <source>
        <dbReference type="SAM" id="Phobius"/>
    </source>
</evidence>